<accession>A0A239BWA0</accession>
<sequence>MDASHAAAFRAFGARANLLAVLDHSGRAGNGFVMASFDQHPQVLGCHWAHYLYSYLLSEFGDSPEIGAERARAFILSRTKFGLTMQPMDAEQRAFVRRIGGDPDVPLDREAGLRAFTELLSAGPTISRRDLVLAAYYAFAVAAGRDTSQTAYILTSDAVSLRAEPRARPFSGRIAREMLRDFPQARFISLVRDPRAVFASNRHQFVNVNGNMHGLAPGSLCARLAELASGEPSTEGCVFLHWIVYCASAAKTVYALKTEFAPHFVTLRNEDLNLDFAPTLRGLCRWLGVDFHRPWAEPDFTPTSLGSPWRGAGAYSNTYQTNAHGPLKNDPDNVSRKVTGPNAYVTQRWRSRLSDSETAVIEALFADEMRDLGYAPLHADPRRGLAARLWRPFTGELPAPAWLADGTRLGWRELSRRLFYALALPPFYALSRLALMSFIRRGYFDNPGFRTLPGPAGWPRAENSQGPDA</sequence>
<keyword evidence="1" id="KW-0808">Transferase</keyword>
<dbReference type="Proteomes" id="UP000198324">
    <property type="component" value="Unassembled WGS sequence"/>
</dbReference>
<dbReference type="OrthoDB" id="5461263at2"/>
<gene>
    <name evidence="1" type="ORF">SAMN04488503_2815</name>
</gene>
<evidence type="ECO:0000313" key="2">
    <source>
        <dbReference type="Proteomes" id="UP000198324"/>
    </source>
</evidence>
<dbReference type="Gene3D" id="3.40.50.300">
    <property type="entry name" value="P-loop containing nucleotide triphosphate hydrolases"/>
    <property type="match status" value="1"/>
</dbReference>
<reference evidence="1 2" key="1">
    <citation type="submission" date="2017-06" db="EMBL/GenBank/DDBJ databases">
        <authorList>
            <person name="Kim H.J."/>
            <person name="Triplett B.A."/>
        </authorList>
    </citation>
    <scope>NUCLEOTIDE SEQUENCE [LARGE SCALE GENOMIC DNA]</scope>
    <source>
        <strain evidence="1 2">DSM 13116</strain>
    </source>
</reference>
<dbReference type="GO" id="GO:0016740">
    <property type="term" value="F:transferase activity"/>
    <property type="evidence" value="ECO:0007669"/>
    <property type="project" value="UniProtKB-KW"/>
</dbReference>
<dbReference type="SUPFAM" id="SSF52540">
    <property type="entry name" value="P-loop containing nucleoside triphosphate hydrolases"/>
    <property type="match status" value="1"/>
</dbReference>
<evidence type="ECO:0000313" key="1">
    <source>
        <dbReference type="EMBL" id="SNS11711.1"/>
    </source>
</evidence>
<dbReference type="AlphaFoldDB" id="A0A239BWA0"/>
<proteinExistence type="predicted"/>
<protein>
    <submittedName>
        <fullName evidence="1">Sulfotransferase domain-containing protein</fullName>
    </submittedName>
</protein>
<dbReference type="EMBL" id="FZOC01000006">
    <property type="protein sequence ID" value="SNS11711.1"/>
    <property type="molecule type" value="Genomic_DNA"/>
</dbReference>
<dbReference type="InterPro" id="IPR027417">
    <property type="entry name" value="P-loop_NTPase"/>
</dbReference>
<organism evidence="1 2">
    <name type="scientific">Humidesulfovibrio mexicanus</name>
    <dbReference type="NCBI Taxonomy" id="147047"/>
    <lineage>
        <taxon>Bacteria</taxon>
        <taxon>Pseudomonadati</taxon>
        <taxon>Thermodesulfobacteriota</taxon>
        <taxon>Desulfovibrionia</taxon>
        <taxon>Desulfovibrionales</taxon>
        <taxon>Desulfovibrionaceae</taxon>
        <taxon>Humidesulfovibrio</taxon>
    </lineage>
</organism>
<dbReference type="Pfam" id="PF13469">
    <property type="entry name" value="Sulfotransfer_3"/>
    <property type="match status" value="1"/>
</dbReference>
<name>A0A239BWA0_9BACT</name>
<dbReference type="RefSeq" id="WP_089275015.1">
    <property type="nucleotide sequence ID" value="NZ_FZOC01000006.1"/>
</dbReference>
<keyword evidence="2" id="KW-1185">Reference proteome</keyword>